<dbReference type="PIRSF" id="PIRSF001529">
    <property type="entry name" value="Ser-tRNA-synth_IIa"/>
    <property type="match status" value="1"/>
</dbReference>
<feature type="binding site" evidence="10">
    <location>
        <begin position="286"/>
        <end position="289"/>
    </location>
    <ligand>
        <name>ATP</name>
        <dbReference type="ChEBI" id="CHEBI:30616"/>
    </ligand>
</feature>
<evidence type="ECO:0000256" key="5">
    <source>
        <dbReference type="ARBA" id="ARBA00022840"/>
    </source>
</evidence>
<feature type="binding site" evidence="9">
    <location>
        <position position="293"/>
    </location>
    <ligand>
        <name>L-serine</name>
        <dbReference type="ChEBI" id="CHEBI:33384"/>
    </ligand>
</feature>
<dbReference type="Pfam" id="PF00587">
    <property type="entry name" value="tRNA-synt_2b"/>
    <property type="match status" value="1"/>
</dbReference>
<gene>
    <name evidence="12" type="ORF">M0812_28474</name>
</gene>
<evidence type="ECO:0000256" key="6">
    <source>
        <dbReference type="ARBA" id="ARBA00022917"/>
    </source>
</evidence>
<proteinExistence type="inferred from homology"/>
<dbReference type="PANTHER" id="PTHR11778">
    <property type="entry name" value="SERYL-TRNA SYNTHETASE"/>
    <property type="match status" value="1"/>
</dbReference>
<evidence type="ECO:0000256" key="1">
    <source>
        <dbReference type="ARBA" id="ARBA00010728"/>
    </source>
</evidence>
<keyword evidence="4" id="KW-0547">Nucleotide-binding</keyword>
<dbReference type="InterPro" id="IPR006195">
    <property type="entry name" value="aa-tRNA-synth_II"/>
</dbReference>
<dbReference type="GO" id="GO:0006434">
    <property type="term" value="P:seryl-tRNA aminoacylation"/>
    <property type="evidence" value="ECO:0007669"/>
    <property type="project" value="InterPro"/>
</dbReference>
<evidence type="ECO:0000256" key="2">
    <source>
        <dbReference type="ARBA" id="ARBA00012840"/>
    </source>
</evidence>
<reference evidence="12" key="1">
    <citation type="submission" date="2022-08" db="EMBL/GenBank/DDBJ databases">
        <title>Novel sulphate-reducing endosymbionts in the free-living metamonad Anaeramoeba.</title>
        <authorList>
            <person name="Jerlstrom-Hultqvist J."/>
            <person name="Cepicka I."/>
            <person name="Gallot-Lavallee L."/>
            <person name="Salas-Leiva D."/>
            <person name="Curtis B.A."/>
            <person name="Zahonova K."/>
            <person name="Pipaliya S."/>
            <person name="Dacks J."/>
            <person name="Roger A.J."/>
        </authorList>
    </citation>
    <scope>NUCLEOTIDE SEQUENCE</scope>
    <source>
        <strain evidence="12">Busselton2</strain>
    </source>
</reference>
<keyword evidence="5 10" id="KW-0067">ATP-binding</keyword>
<feature type="binding site" evidence="10">
    <location>
        <begin position="359"/>
        <end position="362"/>
    </location>
    <ligand>
        <name>ATP</name>
        <dbReference type="ChEBI" id="CHEBI:30616"/>
    </ligand>
</feature>
<evidence type="ECO:0000313" key="12">
    <source>
        <dbReference type="EMBL" id="KAJ3426027.1"/>
    </source>
</evidence>
<comment type="similarity">
    <text evidence="1">Belongs to the class-II aminoacyl-tRNA synthetase family. Type-1 seryl-tRNA synthetase subfamily.</text>
</comment>
<protein>
    <recommendedName>
        <fullName evidence="2">serine--tRNA ligase</fullName>
        <ecNumber evidence="2">6.1.1.11</ecNumber>
    </recommendedName>
    <alternativeName>
        <fullName evidence="8">Seryl-tRNA synthetase</fullName>
    </alternativeName>
</protein>
<dbReference type="AlphaFoldDB" id="A0AAV7Y884"/>
<dbReference type="InterPro" id="IPR010978">
    <property type="entry name" value="tRNA-bd_arm"/>
</dbReference>
<dbReference type="NCBIfam" id="TIGR00414">
    <property type="entry name" value="serS"/>
    <property type="match status" value="1"/>
</dbReference>
<dbReference type="Pfam" id="PF02403">
    <property type="entry name" value="Seryl_tRNA_N"/>
    <property type="match status" value="1"/>
</dbReference>
<dbReference type="CDD" id="cd00770">
    <property type="entry name" value="SerRS_core"/>
    <property type="match status" value="1"/>
</dbReference>
<feature type="binding site" evidence="9">
    <location>
        <position position="396"/>
    </location>
    <ligand>
        <name>L-serine</name>
        <dbReference type="ChEBI" id="CHEBI:33384"/>
    </ligand>
</feature>
<dbReference type="EMBL" id="JANTQA010000070">
    <property type="protein sequence ID" value="KAJ3426027.1"/>
    <property type="molecule type" value="Genomic_DNA"/>
</dbReference>
<evidence type="ECO:0000313" key="13">
    <source>
        <dbReference type="Proteomes" id="UP001146793"/>
    </source>
</evidence>
<dbReference type="InterPro" id="IPR045864">
    <property type="entry name" value="aa-tRNA-synth_II/BPL/LPL"/>
</dbReference>
<dbReference type="InterPro" id="IPR002317">
    <property type="entry name" value="Ser-tRNA-ligase_type_1"/>
</dbReference>
<dbReference type="PRINTS" id="PR00981">
    <property type="entry name" value="TRNASYNTHSER"/>
</dbReference>
<dbReference type="Gene3D" id="1.10.287.40">
    <property type="entry name" value="Serine-tRNA synthetase, tRNA binding domain"/>
    <property type="match status" value="1"/>
</dbReference>
<dbReference type="FunFam" id="3.30.930.10:FF:000026">
    <property type="entry name" value="Seryl-tRNA synthetase, cytoplasmic"/>
    <property type="match status" value="1"/>
</dbReference>
<dbReference type="GO" id="GO:0004828">
    <property type="term" value="F:serine-tRNA ligase activity"/>
    <property type="evidence" value="ECO:0007669"/>
    <property type="project" value="UniProtKB-EC"/>
</dbReference>
<keyword evidence="3" id="KW-0436">Ligase</keyword>
<evidence type="ECO:0000256" key="3">
    <source>
        <dbReference type="ARBA" id="ARBA00022598"/>
    </source>
</evidence>
<dbReference type="Proteomes" id="UP001146793">
    <property type="component" value="Unassembled WGS sequence"/>
</dbReference>
<accession>A0AAV7Y884</accession>
<dbReference type="InterPro" id="IPR002314">
    <property type="entry name" value="aa-tRNA-synt_IIb"/>
</dbReference>
<dbReference type="GO" id="GO:0005524">
    <property type="term" value="F:ATP binding"/>
    <property type="evidence" value="ECO:0007669"/>
    <property type="project" value="UniProtKB-KW"/>
</dbReference>
<dbReference type="SUPFAM" id="SSF55681">
    <property type="entry name" value="Class II aaRS and biotin synthetases"/>
    <property type="match status" value="1"/>
</dbReference>
<evidence type="ECO:0000256" key="9">
    <source>
        <dbReference type="PIRSR" id="PIRSR001529-1"/>
    </source>
</evidence>
<evidence type="ECO:0000256" key="4">
    <source>
        <dbReference type="ARBA" id="ARBA00022741"/>
    </source>
</evidence>
<feature type="site" description="Important for serine binding" evidence="9">
    <location>
        <position position="398"/>
    </location>
</feature>
<dbReference type="InterPro" id="IPR015866">
    <property type="entry name" value="Ser-tRNA-synth_1_N"/>
</dbReference>
<dbReference type="Gene3D" id="3.30.930.10">
    <property type="entry name" value="Bira Bifunctional Protein, Domain 2"/>
    <property type="match status" value="1"/>
</dbReference>
<feature type="domain" description="Aminoacyl-transfer RNA synthetases class-II family profile" evidence="11">
    <location>
        <begin position="187"/>
        <end position="422"/>
    </location>
</feature>
<comment type="caution">
    <text evidence="12">The sequence shown here is derived from an EMBL/GenBank/DDBJ whole genome shotgun (WGS) entry which is preliminary data.</text>
</comment>
<evidence type="ECO:0000256" key="7">
    <source>
        <dbReference type="ARBA" id="ARBA00023146"/>
    </source>
</evidence>
<keyword evidence="7" id="KW-0030">Aminoacyl-tRNA synthetase</keyword>
<dbReference type="EC" id="6.1.1.11" evidence="2"/>
<evidence type="ECO:0000259" key="11">
    <source>
        <dbReference type="PROSITE" id="PS50862"/>
    </source>
</evidence>
<name>A0AAV7Y884_9EUKA</name>
<sequence>MLNINLFRKEKGGDPDLVKESCKKRFKDVAIVDEVIETDEKWRKAKYDAEHLVADKKKISKAIGMKKKKKESCVEEFKKVKEIGIKIKELKQLEIELETKLNELLTKVGNIVHDSVPVSQDEDNNAILRTWGTKPELKKPLHHHHLINMIDGINQSKGRLVSGHRGYFLKGPIMLMNQALINYAIAFMYKKKYTPMQTPFFMKKEMMKKVAELTDFEETLYSVKSGTSEEKEEKFLIATSEQPMVAYHNKEQIKPEQLPLKYVSYSSCFRKEAGKYGQETWGIFRVHQFEKIEQFVITSPYNNASWDMQEEMISNSEEFYQSLGLPYRVVNIVSGELNDAAARKFDLEAWFPGYDDYKELVSCSNCLDYQSRAIQCKYWPNKSEKKKEVEFVHMLNGTLCATERCICCILENFQTEKGIVVPEVLRPYMLGIDFIPFVRTLEEVKLLMNNK</sequence>
<dbReference type="InterPro" id="IPR042103">
    <property type="entry name" value="SerRS_1_N_sf"/>
</dbReference>
<keyword evidence="6" id="KW-0648">Protein biosynthesis</keyword>
<organism evidence="12 13">
    <name type="scientific">Anaeramoeba flamelloides</name>
    <dbReference type="NCBI Taxonomy" id="1746091"/>
    <lineage>
        <taxon>Eukaryota</taxon>
        <taxon>Metamonada</taxon>
        <taxon>Anaeramoebidae</taxon>
        <taxon>Anaeramoeba</taxon>
    </lineage>
</organism>
<feature type="binding site" evidence="9">
    <location>
        <position position="239"/>
    </location>
    <ligand>
        <name>L-serine</name>
        <dbReference type="ChEBI" id="CHEBI:33384"/>
    </ligand>
</feature>
<feature type="binding site" evidence="9">
    <location>
        <position position="270"/>
    </location>
    <ligand>
        <name>L-serine</name>
        <dbReference type="ChEBI" id="CHEBI:33384"/>
    </ligand>
</feature>
<feature type="binding site" evidence="10">
    <location>
        <begin position="270"/>
        <end position="272"/>
    </location>
    <ligand>
        <name>ATP</name>
        <dbReference type="ChEBI" id="CHEBI:30616"/>
    </ligand>
</feature>
<dbReference type="SUPFAM" id="SSF46589">
    <property type="entry name" value="tRNA-binding arm"/>
    <property type="match status" value="1"/>
</dbReference>
<evidence type="ECO:0000256" key="10">
    <source>
        <dbReference type="PIRSR" id="PIRSR001529-2"/>
    </source>
</evidence>
<evidence type="ECO:0000256" key="8">
    <source>
        <dbReference type="ARBA" id="ARBA00031113"/>
    </source>
</evidence>
<dbReference type="InterPro" id="IPR033729">
    <property type="entry name" value="SerRS_core"/>
</dbReference>
<dbReference type="PROSITE" id="PS50862">
    <property type="entry name" value="AA_TRNA_LIGASE_II"/>
    <property type="match status" value="1"/>
</dbReference>